<protein>
    <submittedName>
        <fullName evidence="1">Uncharacterized protein</fullName>
    </submittedName>
</protein>
<dbReference type="EMBL" id="OQ999753">
    <property type="protein sequence ID" value="WMI40128.1"/>
    <property type="molecule type" value="Viral_cRNA"/>
</dbReference>
<name>A0AA51BSC9_9MONO</name>
<evidence type="ECO:0000313" key="1">
    <source>
        <dbReference type="EMBL" id="WMI40128.1"/>
    </source>
</evidence>
<reference evidence="1" key="2">
    <citation type="submission" date="2023-05" db="EMBL/GenBank/DDBJ databases">
        <authorList>
            <person name="Li W."/>
        </authorList>
    </citation>
    <scope>NUCLEOTIDE SEQUENCE</scope>
    <source>
        <strain evidence="1">RcPhV-1084-2</strain>
    </source>
</reference>
<sequence length="227" mass="26365">MIFLNMTHPAHLVACMYSYKALTSMAQDDIETAIKELRHVAEAEIRYKRNEFFESDLDRYKIFFTGDPEVEELTFRIPRDELQDYYKKERPLQTLGAIVSYIAFTQDDREQYFMADIIQLRKTSHVYTRIDSLVSDTPLTTIEAMANFYKTPSVAFCDLTNAIWDLRAEGLFPIGGFVYGLDVVLLESALYRWGYTVRGMFSDKLLNFAGVQETFLTWAQEELEASD</sequence>
<organism evidence="1">
    <name type="scientific">Rhizoctonia cerealis phyllomonavirus</name>
    <dbReference type="NCBI Taxonomy" id="3068671"/>
    <lineage>
        <taxon>Viruses</taxon>
        <taxon>Riboviria</taxon>
        <taxon>Orthornavirae</taxon>
        <taxon>Negarnaviricota</taxon>
        <taxon>Haploviricotina</taxon>
        <taxon>Monjiviricetes</taxon>
        <taxon>Mononegavirales</taxon>
        <taxon>Mymonaviridae</taxon>
        <taxon>Phyllomonavirus</taxon>
    </lineage>
</organism>
<accession>A0AA51BSC9</accession>
<reference evidence="1" key="1">
    <citation type="journal article" date="2023" name="Microbiol. Spectr.">
        <title>Extreme Diversity of Mycoviruses Present in Single Strains of Rhizoctonia cerealis, the Pathogen of Wheat Sharp Eyespot.</title>
        <authorList>
            <person name="Li W."/>
            <person name="Sun H."/>
            <person name="Cao S."/>
            <person name="Zhang A."/>
            <person name="Zhang H."/>
            <person name="Shu Y."/>
            <person name="Chen H."/>
        </authorList>
    </citation>
    <scope>NUCLEOTIDE SEQUENCE</scope>
    <source>
        <strain evidence="1">RcPhV-1084-2</strain>
    </source>
</reference>
<proteinExistence type="predicted"/>